<keyword evidence="1" id="KW-0472">Membrane</keyword>
<dbReference type="Pfam" id="PF08114">
    <property type="entry name" value="PMP1_2"/>
    <property type="match status" value="1"/>
</dbReference>
<reference evidence="2" key="2">
    <citation type="journal article" date="2023" name="IMA Fungus">
        <title>Comparative genomic study of the Penicillium genus elucidates a diverse pangenome and 15 lateral gene transfer events.</title>
        <authorList>
            <person name="Petersen C."/>
            <person name="Sorensen T."/>
            <person name="Nielsen M.R."/>
            <person name="Sondergaard T.E."/>
            <person name="Sorensen J.L."/>
            <person name="Fitzpatrick D.A."/>
            <person name="Frisvad J.C."/>
            <person name="Nielsen K.L."/>
        </authorList>
    </citation>
    <scope>NUCLEOTIDE SEQUENCE</scope>
    <source>
        <strain evidence="2">IBT 26290</strain>
    </source>
</reference>
<sequence>MPALRLIDRSLAASLHSLAKRSNWASREPGVILVFCIVFLVAVGLLSLVLYRRWMKRKAEKESFETTT</sequence>
<keyword evidence="3" id="KW-1185">Reference proteome</keyword>
<dbReference type="GeneID" id="81426841"/>
<organism evidence="2 3">
    <name type="scientific">Penicillium canariense</name>
    <dbReference type="NCBI Taxonomy" id="189055"/>
    <lineage>
        <taxon>Eukaryota</taxon>
        <taxon>Fungi</taxon>
        <taxon>Dikarya</taxon>
        <taxon>Ascomycota</taxon>
        <taxon>Pezizomycotina</taxon>
        <taxon>Eurotiomycetes</taxon>
        <taxon>Eurotiomycetidae</taxon>
        <taxon>Eurotiales</taxon>
        <taxon>Aspergillaceae</taxon>
        <taxon>Penicillium</taxon>
    </lineage>
</organism>
<dbReference type="GO" id="GO:0030234">
    <property type="term" value="F:enzyme regulator activity"/>
    <property type="evidence" value="ECO:0007669"/>
    <property type="project" value="InterPro"/>
</dbReference>
<gene>
    <name evidence="2" type="ORF">N7482_005540</name>
</gene>
<dbReference type="Proteomes" id="UP001149163">
    <property type="component" value="Unassembled WGS sequence"/>
</dbReference>
<dbReference type="AlphaFoldDB" id="A0A9W9I505"/>
<evidence type="ECO:0000256" key="1">
    <source>
        <dbReference type="SAM" id="Phobius"/>
    </source>
</evidence>
<dbReference type="InterPro" id="IPR012589">
    <property type="entry name" value="Pmp1/Pmp2"/>
</dbReference>
<protein>
    <submittedName>
        <fullName evidence="2">Uncharacterized protein</fullName>
    </submittedName>
</protein>
<reference evidence="2" key="1">
    <citation type="submission" date="2022-11" db="EMBL/GenBank/DDBJ databases">
        <authorList>
            <person name="Petersen C."/>
        </authorList>
    </citation>
    <scope>NUCLEOTIDE SEQUENCE</scope>
    <source>
        <strain evidence="2">IBT 26290</strain>
    </source>
</reference>
<keyword evidence="1" id="KW-0812">Transmembrane</keyword>
<dbReference type="RefSeq" id="XP_056543220.1">
    <property type="nucleotide sequence ID" value="XM_056687665.1"/>
</dbReference>
<accession>A0A9W9I505</accession>
<evidence type="ECO:0000313" key="2">
    <source>
        <dbReference type="EMBL" id="KAJ5166759.1"/>
    </source>
</evidence>
<dbReference type="EMBL" id="JAPQKN010000003">
    <property type="protein sequence ID" value="KAJ5166759.1"/>
    <property type="molecule type" value="Genomic_DNA"/>
</dbReference>
<name>A0A9W9I505_9EURO</name>
<proteinExistence type="predicted"/>
<evidence type="ECO:0000313" key="3">
    <source>
        <dbReference type="Proteomes" id="UP001149163"/>
    </source>
</evidence>
<feature type="transmembrane region" description="Helical" evidence="1">
    <location>
        <begin position="30"/>
        <end position="51"/>
    </location>
</feature>
<comment type="caution">
    <text evidence="2">The sequence shown here is derived from an EMBL/GenBank/DDBJ whole genome shotgun (WGS) entry which is preliminary data.</text>
</comment>
<dbReference type="OrthoDB" id="5402816at2759"/>
<keyword evidence="1" id="KW-1133">Transmembrane helix</keyword>